<dbReference type="EMBL" id="CP032819">
    <property type="protein sequence ID" value="AZS29376.1"/>
    <property type="molecule type" value="Genomic_DNA"/>
</dbReference>
<sequence>MKLILGILILLFSSLNDGTFSVKEKLQRTPYAELPFECIRRAPWGKPGYAITKEEYEHLPVFTYANLGLTERNDYDEEVTIFRKFASDFDNYCIVALEIGVSDPGKQLLVTYDNNGKLIDFLEAGIYDGGTENRLCLKQWRIDTNRKIMVTWIKALTGKEWNITKDFSSIQGQRIDCHYQIDKNGKFYKVKEIIYQAKNYPMSYLRSDKNLWEGDESF</sequence>
<dbReference type="KEGG" id="buy:D8S85_07230"/>
<gene>
    <name evidence="1" type="ORF">D8S85_07230</name>
</gene>
<dbReference type="OrthoDB" id="1100634at2"/>
<proteinExistence type="predicted"/>
<dbReference type="RefSeq" id="WP_106480121.1">
    <property type="nucleotide sequence ID" value="NZ_CP032819.1"/>
</dbReference>
<dbReference type="Proteomes" id="UP000270673">
    <property type="component" value="Chromosome"/>
</dbReference>
<protein>
    <submittedName>
        <fullName evidence="1">Uncharacterized protein</fullName>
    </submittedName>
</protein>
<reference evidence="1 2" key="1">
    <citation type="submission" date="2018-10" db="EMBL/GenBank/DDBJ databases">
        <title>Butyricimonas faecalis sp. nov., isolated from human faeces and emended description of the genus Butyricimonas.</title>
        <authorList>
            <person name="Le Roy T."/>
            <person name="Van der Smissen P."/>
            <person name="Paquot A."/>
            <person name="Delzenne N."/>
            <person name="Muccioli G."/>
            <person name="Collet J.-F."/>
            <person name="Cani P.D."/>
        </authorList>
    </citation>
    <scope>NUCLEOTIDE SEQUENCE [LARGE SCALE GENOMIC DNA]</scope>
    <source>
        <strain evidence="1 2">H184</strain>
    </source>
</reference>
<evidence type="ECO:0000313" key="1">
    <source>
        <dbReference type="EMBL" id="AZS29376.1"/>
    </source>
</evidence>
<organism evidence="1 2">
    <name type="scientific">Butyricimonas faecalis</name>
    <dbReference type="NCBI Taxonomy" id="2093856"/>
    <lineage>
        <taxon>Bacteria</taxon>
        <taxon>Pseudomonadati</taxon>
        <taxon>Bacteroidota</taxon>
        <taxon>Bacteroidia</taxon>
        <taxon>Bacteroidales</taxon>
        <taxon>Odoribacteraceae</taxon>
        <taxon>Butyricimonas</taxon>
    </lineage>
</organism>
<evidence type="ECO:0000313" key="2">
    <source>
        <dbReference type="Proteomes" id="UP000270673"/>
    </source>
</evidence>
<keyword evidence="2" id="KW-1185">Reference proteome</keyword>
<dbReference type="AlphaFoldDB" id="A0A3Q9IML6"/>
<accession>A0A3Q9IML6</accession>
<name>A0A3Q9IML6_9BACT</name>